<dbReference type="Proteomes" id="UP001152607">
    <property type="component" value="Unassembled WGS sequence"/>
</dbReference>
<reference evidence="1" key="1">
    <citation type="submission" date="2023-01" db="EMBL/GenBank/DDBJ databases">
        <authorList>
            <person name="Van Ghelder C."/>
            <person name="Rancurel C."/>
        </authorList>
    </citation>
    <scope>NUCLEOTIDE SEQUENCE</scope>
    <source>
        <strain evidence="1">CNCM I-4278</strain>
    </source>
</reference>
<proteinExistence type="predicted"/>
<evidence type="ECO:0000313" key="1">
    <source>
        <dbReference type="EMBL" id="CAI6228717.1"/>
    </source>
</evidence>
<evidence type="ECO:0000313" key="2">
    <source>
        <dbReference type="Proteomes" id="UP001152607"/>
    </source>
</evidence>
<dbReference type="AlphaFoldDB" id="A0A9W4U2E9"/>
<comment type="caution">
    <text evidence="1">The sequence shown here is derived from an EMBL/GenBank/DDBJ whole genome shotgun (WGS) entry which is preliminary data.</text>
</comment>
<accession>A0A9W4U2E9</accession>
<protein>
    <submittedName>
        <fullName evidence="1">Uncharacterized protein</fullName>
    </submittedName>
</protein>
<keyword evidence="2" id="KW-1185">Reference proteome</keyword>
<sequence>MVGESECCLRRGVMVSRISSMHRPKPYDDACQDRQSALRHARAHQLNALKYFNASRFALE</sequence>
<gene>
    <name evidence="1" type="ORF">PDIGIT_LOCUS130</name>
</gene>
<dbReference type="EMBL" id="CAOQHR010000001">
    <property type="protein sequence ID" value="CAI6228717.1"/>
    <property type="molecule type" value="Genomic_DNA"/>
</dbReference>
<name>A0A9W4U2E9_9PLEO</name>
<organism evidence="1 2">
    <name type="scientific">Periconia digitata</name>
    <dbReference type="NCBI Taxonomy" id="1303443"/>
    <lineage>
        <taxon>Eukaryota</taxon>
        <taxon>Fungi</taxon>
        <taxon>Dikarya</taxon>
        <taxon>Ascomycota</taxon>
        <taxon>Pezizomycotina</taxon>
        <taxon>Dothideomycetes</taxon>
        <taxon>Pleosporomycetidae</taxon>
        <taxon>Pleosporales</taxon>
        <taxon>Massarineae</taxon>
        <taxon>Periconiaceae</taxon>
        <taxon>Periconia</taxon>
    </lineage>
</organism>